<feature type="chain" id="PRO_5046101662" description="F-box domain-containing protein" evidence="1">
    <location>
        <begin position="21"/>
        <end position="507"/>
    </location>
</feature>
<keyword evidence="1" id="KW-0732">Signal</keyword>
<sequence>MLDLLLTVNWLLGRVDEASSGTPLDLPNELWVLVFDQLQRRDLLALFATSKQLNQLVLPSILACSRTSLQDYFAGIWTVDADIVPLLSHALQLPEIYEITCVYDVHKPATPYLLQSLKQFVFFRPVRKLRLSFSGDLLSAYKSDLVPLTPQRSLTEPFCELLSSFAGGGSEDPVVLVGSEVVSSSAKDIRNWQLDKYSFGASEPLPARGLLSRLRFLAPATNPLRNKVPLRHHNGIITSVSPFISISSVHILRIEEPFSGRPWTLVLLNAESVHWPNTLRLVAAPLAAEEWDVVLPRLQFAMLPVLRMDSDKTTIRARALDAFLARHPTLTRINYKPDTRTLDDVLVPMSLPRLRGIAATALGARRLLRQPDALPNLSGVHIVHVSSASEMHDLLALFAQLRGTHKLILEAPAGSWLDAPQSFEHVIRPLSRVDMIVLSGARSPVDPEAIIRWVRYFPALRRVGLQDCLFRENGCADAEWEARRTRFMETAKKVLGDEDGLDVMVAV</sequence>
<dbReference type="Proteomes" id="UP000815677">
    <property type="component" value="Unassembled WGS sequence"/>
</dbReference>
<dbReference type="SUPFAM" id="SSF81383">
    <property type="entry name" value="F-box domain"/>
    <property type="match status" value="1"/>
</dbReference>
<gene>
    <name evidence="2" type="ORF">MCHLO_02366</name>
</gene>
<proteinExistence type="predicted"/>
<feature type="signal peptide" evidence="1">
    <location>
        <begin position="1"/>
        <end position="20"/>
    </location>
</feature>
<evidence type="ECO:0000313" key="3">
    <source>
        <dbReference type="Proteomes" id="UP000815677"/>
    </source>
</evidence>
<evidence type="ECO:0000313" key="2">
    <source>
        <dbReference type="EMBL" id="GAT44755.1"/>
    </source>
</evidence>
<name>A0ABQ0L0W2_MYCCL</name>
<protein>
    <recommendedName>
        <fullName evidence="4">F-box domain-containing protein</fullName>
    </recommendedName>
</protein>
<evidence type="ECO:0008006" key="4">
    <source>
        <dbReference type="Google" id="ProtNLM"/>
    </source>
</evidence>
<organism evidence="2 3">
    <name type="scientific">Mycena chlorophos</name>
    <name type="common">Agaric fungus</name>
    <name type="synonym">Agaricus chlorophos</name>
    <dbReference type="NCBI Taxonomy" id="658473"/>
    <lineage>
        <taxon>Eukaryota</taxon>
        <taxon>Fungi</taxon>
        <taxon>Dikarya</taxon>
        <taxon>Basidiomycota</taxon>
        <taxon>Agaricomycotina</taxon>
        <taxon>Agaricomycetes</taxon>
        <taxon>Agaricomycetidae</taxon>
        <taxon>Agaricales</taxon>
        <taxon>Marasmiineae</taxon>
        <taxon>Mycenaceae</taxon>
        <taxon>Mycena</taxon>
    </lineage>
</organism>
<dbReference type="EMBL" id="DF840172">
    <property type="protein sequence ID" value="GAT44755.1"/>
    <property type="molecule type" value="Genomic_DNA"/>
</dbReference>
<keyword evidence="3" id="KW-1185">Reference proteome</keyword>
<accession>A0ABQ0L0W2</accession>
<dbReference type="InterPro" id="IPR036047">
    <property type="entry name" value="F-box-like_dom_sf"/>
</dbReference>
<dbReference type="CDD" id="cd09917">
    <property type="entry name" value="F-box_SF"/>
    <property type="match status" value="1"/>
</dbReference>
<reference evidence="2" key="1">
    <citation type="submission" date="2014-09" db="EMBL/GenBank/DDBJ databases">
        <title>Genome sequence of the luminous mushroom Mycena chlorophos for searching fungal bioluminescence genes.</title>
        <authorList>
            <person name="Tanaka Y."/>
            <person name="Kasuga D."/>
            <person name="Oba Y."/>
            <person name="Hase S."/>
            <person name="Sato K."/>
            <person name="Oba Y."/>
            <person name="Sakakibara Y."/>
        </authorList>
    </citation>
    <scope>NUCLEOTIDE SEQUENCE</scope>
</reference>
<evidence type="ECO:0000256" key="1">
    <source>
        <dbReference type="SAM" id="SignalP"/>
    </source>
</evidence>